<sequence length="139" mass="15841">MPFNLCFGAEAVVPVEVGMPSLRIECFDLATNEQRLRESLELLSEVRDAARVWTAAYQQRVARYYNKRVKARPLKVGDLVLRSVEAAGKTANRKKLSPGWEGPFLVSAILQSRVYKLRAQNSKLVPQTWNAANLRKYYQ</sequence>
<accession>A0AAD3Y0P8</accession>
<dbReference type="PANTHER" id="PTHR48475">
    <property type="entry name" value="RIBONUCLEASE H"/>
    <property type="match status" value="1"/>
</dbReference>
<dbReference type="PANTHER" id="PTHR48475:SF2">
    <property type="entry name" value="RIBONUCLEASE H"/>
    <property type="match status" value="1"/>
</dbReference>
<proteinExistence type="predicted"/>
<protein>
    <submittedName>
        <fullName evidence="1">Uncharacterized protein</fullName>
    </submittedName>
</protein>
<dbReference type="AlphaFoldDB" id="A0AAD3Y0P8"/>
<evidence type="ECO:0000313" key="1">
    <source>
        <dbReference type="EMBL" id="GMH23220.1"/>
    </source>
</evidence>
<comment type="caution">
    <text evidence="1">The sequence shown here is derived from an EMBL/GenBank/DDBJ whole genome shotgun (WGS) entry which is preliminary data.</text>
</comment>
<gene>
    <name evidence="1" type="ORF">Nepgr_025063</name>
</gene>
<reference evidence="1" key="1">
    <citation type="submission" date="2023-05" db="EMBL/GenBank/DDBJ databases">
        <title>Nepenthes gracilis genome sequencing.</title>
        <authorList>
            <person name="Fukushima K."/>
        </authorList>
    </citation>
    <scope>NUCLEOTIDE SEQUENCE</scope>
    <source>
        <strain evidence="1">SING2019-196</strain>
    </source>
</reference>
<keyword evidence="2" id="KW-1185">Reference proteome</keyword>
<dbReference type="Proteomes" id="UP001279734">
    <property type="component" value="Unassembled WGS sequence"/>
</dbReference>
<name>A0AAD3Y0P8_NEPGR</name>
<organism evidence="1 2">
    <name type="scientific">Nepenthes gracilis</name>
    <name type="common">Slender pitcher plant</name>
    <dbReference type="NCBI Taxonomy" id="150966"/>
    <lineage>
        <taxon>Eukaryota</taxon>
        <taxon>Viridiplantae</taxon>
        <taxon>Streptophyta</taxon>
        <taxon>Embryophyta</taxon>
        <taxon>Tracheophyta</taxon>
        <taxon>Spermatophyta</taxon>
        <taxon>Magnoliopsida</taxon>
        <taxon>eudicotyledons</taxon>
        <taxon>Gunneridae</taxon>
        <taxon>Pentapetalae</taxon>
        <taxon>Caryophyllales</taxon>
        <taxon>Nepenthaceae</taxon>
        <taxon>Nepenthes</taxon>
    </lineage>
</organism>
<evidence type="ECO:0000313" key="2">
    <source>
        <dbReference type="Proteomes" id="UP001279734"/>
    </source>
</evidence>
<dbReference type="EMBL" id="BSYO01000026">
    <property type="protein sequence ID" value="GMH23220.1"/>
    <property type="molecule type" value="Genomic_DNA"/>
</dbReference>